<reference evidence="6 7" key="1">
    <citation type="submission" date="2024-10" db="EMBL/GenBank/DDBJ databases">
        <authorList>
            <person name="Ratan Roy A."/>
            <person name="Morales Sandoval P.H."/>
            <person name="De Los Santos Villalobos S."/>
            <person name="Chakraborty S."/>
            <person name="Mukherjee J."/>
        </authorList>
    </citation>
    <scope>NUCLEOTIDE SEQUENCE [LARGE SCALE GENOMIC DNA]</scope>
    <source>
        <strain evidence="6 7">S1</strain>
    </source>
</reference>
<evidence type="ECO:0000256" key="3">
    <source>
        <dbReference type="ARBA" id="ARBA00023163"/>
    </source>
</evidence>
<dbReference type="Pfam" id="PF12833">
    <property type="entry name" value="HTH_18"/>
    <property type="match status" value="1"/>
</dbReference>
<evidence type="ECO:0000259" key="5">
    <source>
        <dbReference type="PROSITE" id="PS01124"/>
    </source>
</evidence>
<feature type="region of interest" description="Disordered" evidence="4">
    <location>
        <begin position="1"/>
        <end position="25"/>
    </location>
</feature>
<dbReference type="EMBL" id="JBHZOL010000036">
    <property type="protein sequence ID" value="MFE4105812.1"/>
    <property type="molecule type" value="Genomic_DNA"/>
</dbReference>
<dbReference type="PROSITE" id="PS00041">
    <property type="entry name" value="HTH_ARAC_FAMILY_1"/>
    <property type="match status" value="1"/>
</dbReference>
<proteinExistence type="predicted"/>
<protein>
    <submittedName>
        <fullName evidence="6">Helix-turn-helix domain-containing protein</fullName>
    </submittedName>
</protein>
<comment type="caution">
    <text evidence="6">The sequence shown here is derived from an EMBL/GenBank/DDBJ whole genome shotgun (WGS) entry which is preliminary data.</text>
</comment>
<dbReference type="PANTHER" id="PTHR46796:SF6">
    <property type="entry name" value="ARAC SUBFAMILY"/>
    <property type="match status" value="1"/>
</dbReference>
<keyword evidence="7" id="KW-1185">Reference proteome</keyword>
<feature type="domain" description="HTH araC/xylS-type" evidence="5">
    <location>
        <begin position="193"/>
        <end position="291"/>
    </location>
</feature>
<gene>
    <name evidence="6" type="ORF">ACFVKH_05960</name>
</gene>
<dbReference type="Gene3D" id="1.10.10.60">
    <property type="entry name" value="Homeodomain-like"/>
    <property type="match status" value="2"/>
</dbReference>
<dbReference type="RefSeq" id="WP_377962964.1">
    <property type="nucleotide sequence ID" value="NZ_JBHZOL010000036.1"/>
</dbReference>
<evidence type="ECO:0000313" key="7">
    <source>
        <dbReference type="Proteomes" id="UP001600165"/>
    </source>
</evidence>
<dbReference type="PANTHER" id="PTHR46796">
    <property type="entry name" value="HTH-TYPE TRANSCRIPTIONAL ACTIVATOR RHAS-RELATED"/>
    <property type="match status" value="1"/>
</dbReference>
<dbReference type="InterPro" id="IPR018062">
    <property type="entry name" value="HTH_AraC-typ_CS"/>
</dbReference>
<dbReference type="SMART" id="SM00342">
    <property type="entry name" value="HTH_ARAC"/>
    <property type="match status" value="1"/>
</dbReference>
<keyword evidence="1" id="KW-0805">Transcription regulation</keyword>
<accession>A0ABW6ICC0</accession>
<dbReference type="InterPro" id="IPR050204">
    <property type="entry name" value="AraC_XylS_family_regulators"/>
</dbReference>
<sequence length="291" mass="32482">MAAAQPQADLPLESPSNVTASASQPSEIHLEHLQFPPGEATVHSPDHHTLFISLAPRPIQYHQAQDGKTNEALYRRGDFTITPADLPFFARWQGIENCLKLQISDRFLRSVAQETLTGCSDYLTLVPTFQSRQGSIEAIATLMLTELQHQQSGGALYLESLAQSLTVQLLRQHSSTQPQLPKYEGGLPPYQLRRVLAYVDAHLTQDIKLANLAQLLTMSPFHFGRMFKQSVGMSPHQYVIQQRVERAKTLLKQSDLAIIDIALDCGFSSHSHLSKQFRQLTGTTPKSFRQG</sequence>
<feature type="compositionally biased region" description="Polar residues" evidence="4">
    <location>
        <begin position="14"/>
        <end position="25"/>
    </location>
</feature>
<dbReference type="Proteomes" id="UP001600165">
    <property type="component" value="Unassembled WGS sequence"/>
</dbReference>
<name>A0ABW6ICC0_9CYAN</name>
<evidence type="ECO:0000256" key="2">
    <source>
        <dbReference type="ARBA" id="ARBA00023125"/>
    </source>
</evidence>
<evidence type="ECO:0000313" key="6">
    <source>
        <dbReference type="EMBL" id="MFE4105812.1"/>
    </source>
</evidence>
<keyword evidence="3" id="KW-0804">Transcription</keyword>
<dbReference type="PROSITE" id="PS01124">
    <property type="entry name" value="HTH_ARAC_FAMILY_2"/>
    <property type="match status" value="1"/>
</dbReference>
<organism evidence="6 7">
    <name type="scientific">Almyronema epifaneia S1</name>
    <dbReference type="NCBI Taxonomy" id="2991925"/>
    <lineage>
        <taxon>Bacteria</taxon>
        <taxon>Bacillati</taxon>
        <taxon>Cyanobacteriota</taxon>
        <taxon>Cyanophyceae</taxon>
        <taxon>Nodosilineales</taxon>
        <taxon>Nodosilineaceae</taxon>
        <taxon>Almyronema</taxon>
        <taxon>Almyronema epifaneia</taxon>
    </lineage>
</organism>
<evidence type="ECO:0000256" key="4">
    <source>
        <dbReference type="SAM" id="MobiDB-lite"/>
    </source>
</evidence>
<keyword evidence="2" id="KW-0238">DNA-binding</keyword>
<dbReference type="SUPFAM" id="SSF46689">
    <property type="entry name" value="Homeodomain-like"/>
    <property type="match status" value="2"/>
</dbReference>
<dbReference type="InterPro" id="IPR009057">
    <property type="entry name" value="Homeodomain-like_sf"/>
</dbReference>
<dbReference type="InterPro" id="IPR018060">
    <property type="entry name" value="HTH_AraC"/>
</dbReference>
<evidence type="ECO:0000256" key="1">
    <source>
        <dbReference type="ARBA" id="ARBA00023015"/>
    </source>
</evidence>